<accession>A0AAV5GZ30</accession>
<dbReference type="GO" id="GO:0004672">
    <property type="term" value="F:protein kinase activity"/>
    <property type="evidence" value="ECO:0007669"/>
    <property type="project" value="InterPro"/>
</dbReference>
<protein>
    <recommendedName>
        <fullName evidence="1">Aminoglycoside phosphotransferase domain-containing protein</fullName>
    </recommendedName>
</protein>
<reference evidence="2 3" key="1">
    <citation type="submission" date="2021-12" db="EMBL/GenBank/DDBJ databases">
        <title>High titer production of polyol ester of fatty acids by Rhodotorula paludigena BS15 towards product separation-free biomass refinery.</title>
        <authorList>
            <person name="Mano J."/>
            <person name="Ono H."/>
            <person name="Tanaka T."/>
            <person name="Naito K."/>
            <person name="Sushida H."/>
            <person name="Ike M."/>
            <person name="Tokuyasu K."/>
            <person name="Kitaoka M."/>
        </authorList>
    </citation>
    <scope>NUCLEOTIDE SEQUENCE [LARGE SCALE GENOMIC DNA]</scope>
    <source>
        <strain evidence="2 3">BS15</strain>
    </source>
</reference>
<dbReference type="PANTHER" id="PTHR21310">
    <property type="entry name" value="AMINOGLYCOSIDE PHOSPHOTRANSFERASE-RELATED-RELATED"/>
    <property type="match status" value="1"/>
</dbReference>
<dbReference type="Pfam" id="PF01636">
    <property type="entry name" value="APH"/>
    <property type="match status" value="1"/>
</dbReference>
<keyword evidence="3" id="KW-1185">Reference proteome</keyword>
<dbReference type="Gene3D" id="3.90.1200.10">
    <property type="match status" value="1"/>
</dbReference>
<dbReference type="Proteomes" id="UP001342314">
    <property type="component" value="Unassembled WGS sequence"/>
</dbReference>
<dbReference type="EMBL" id="BQKY01000018">
    <property type="protein sequence ID" value="GJN94710.1"/>
    <property type="molecule type" value="Genomic_DNA"/>
</dbReference>
<dbReference type="InterPro" id="IPR002575">
    <property type="entry name" value="Aminoglycoside_PTrfase"/>
</dbReference>
<feature type="domain" description="Aminoglycoside phosphotransferase" evidence="1">
    <location>
        <begin position="109"/>
        <end position="293"/>
    </location>
</feature>
<name>A0AAV5GZ30_9BASI</name>
<dbReference type="AlphaFoldDB" id="A0AAV5GZ30"/>
<dbReference type="InterPro" id="IPR008266">
    <property type="entry name" value="Tyr_kinase_AS"/>
</dbReference>
<sequence>MLRRLIRSLSCGLSASDAAAAGGPAPPERPSFQTEQVQQEGAATSSAPAPCAVLLSSPDFPLPPPDYIRQHGESLTTGFVIAQVYKLEWRGVLLVAKWGEWVWPTEGTVCAFVGSHSSVPVAKYYGSYKHGNHLYQFYSFLPGQSLFDFCYQWTPADERDVVGNVLSIVRDLWAMPPPGYVGSFDRYGRGALGGYLEPPPPRPGEPDKGTPARYPYDMHWPNPSAFFDWVHDQYLRKGGDPSRWHADVEPGLARAAAPVFVHTDLAARNVLVDANSGRVTGLIDFFPAGWYPREVQWLLLRGELENAREAGRHDVPFVEALAEAVAGELTEQAKRAGPIWWDALFAVPL</sequence>
<dbReference type="InterPro" id="IPR051678">
    <property type="entry name" value="AGP_Transferase"/>
</dbReference>
<dbReference type="SUPFAM" id="SSF56112">
    <property type="entry name" value="Protein kinase-like (PK-like)"/>
    <property type="match status" value="1"/>
</dbReference>
<evidence type="ECO:0000259" key="1">
    <source>
        <dbReference type="Pfam" id="PF01636"/>
    </source>
</evidence>
<dbReference type="InterPro" id="IPR011009">
    <property type="entry name" value="Kinase-like_dom_sf"/>
</dbReference>
<organism evidence="2 3">
    <name type="scientific">Rhodotorula paludigena</name>
    <dbReference type="NCBI Taxonomy" id="86838"/>
    <lineage>
        <taxon>Eukaryota</taxon>
        <taxon>Fungi</taxon>
        <taxon>Dikarya</taxon>
        <taxon>Basidiomycota</taxon>
        <taxon>Pucciniomycotina</taxon>
        <taxon>Microbotryomycetes</taxon>
        <taxon>Sporidiobolales</taxon>
        <taxon>Sporidiobolaceae</taxon>
        <taxon>Rhodotorula</taxon>
    </lineage>
</organism>
<evidence type="ECO:0000313" key="3">
    <source>
        <dbReference type="Proteomes" id="UP001342314"/>
    </source>
</evidence>
<dbReference type="PANTHER" id="PTHR21310:SF48">
    <property type="entry name" value="AMINOGLYCOSIDE PHOSPHOTRANSFERASE DOMAIN-CONTAINING PROTEIN"/>
    <property type="match status" value="1"/>
</dbReference>
<dbReference type="PROSITE" id="PS00109">
    <property type="entry name" value="PROTEIN_KINASE_TYR"/>
    <property type="match status" value="1"/>
</dbReference>
<comment type="caution">
    <text evidence="2">The sequence shown here is derived from an EMBL/GenBank/DDBJ whole genome shotgun (WGS) entry which is preliminary data.</text>
</comment>
<evidence type="ECO:0000313" key="2">
    <source>
        <dbReference type="EMBL" id="GJN94710.1"/>
    </source>
</evidence>
<proteinExistence type="predicted"/>
<gene>
    <name evidence="2" type="ORF">Rhopal_007801-T1</name>
</gene>